<evidence type="ECO:0000256" key="1">
    <source>
        <dbReference type="SAM" id="MobiDB-lite"/>
    </source>
</evidence>
<evidence type="ECO:0000313" key="2">
    <source>
        <dbReference type="EMBL" id="CDI78058.1"/>
    </source>
</evidence>
<accession>U6GFK7</accession>
<dbReference type="RefSeq" id="XP_013251675.1">
    <property type="nucleotide sequence ID" value="XM_013396221.1"/>
</dbReference>
<gene>
    <name evidence="2" type="ORF">EAH_00029650</name>
</gene>
<feature type="compositionally biased region" description="Low complexity" evidence="1">
    <location>
        <begin position="159"/>
        <end position="169"/>
    </location>
</feature>
<sequence length="267" mass="26393">MTQKAAAAPRGPHGLRGPPSRTSPSVGGSLCAAAASSMSPCSTATEVGAPLEGGPSGTLQGDSTLPRALLSLFTPGEGFISLRAPSPFNFSLQLPLGALLGAPWSRCSCSTAAAAAAAAAAASPCCTTEEQQDEGPPALSASKTAGVSPMFKGPPVGPGCPSSVPSWGPANGAGAPLEGGPPSKKAVGEGRPNLLSLLLPKSQGEEAGEGACLVVDKDGSWSFARDRRHLEGTLSHVALHCVGTAANMLLFAAIGNAEEAAAGWADF</sequence>
<feature type="region of interest" description="Disordered" evidence="1">
    <location>
        <begin position="128"/>
        <end position="189"/>
    </location>
</feature>
<dbReference type="VEuPathDB" id="ToxoDB:EAH_00029650"/>
<name>U6GFK7_EIMAC</name>
<organism evidence="2 3">
    <name type="scientific">Eimeria acervulina</name>
    <name type="common">Coccidian parasite</name>
    <dbReference type="NCBI Taxonomy" id="5801"/>
    <lineage>
        <taxon>Eukaryota</taxon>
        <taxon>Sar</taxon>
        <taxon>Alveolata</taxon>
        <taxon>Apicomplexa</taxon>
        <taxon>Conoidasida</taxon>
        <taxon>Coccidia</taxon>
        <taxon>Eucoccidiorida</taxon>
        <taxon>Eimeriorina</taxon>
        <taxon>Eimeriidae</taxon>
        <taxon>Eimeria</taxon>
    </lineage>
</organism>
<dbReference type="AlphaFoldDB" id="U6GFK7"/>
<dbReference type="EMBL" id="HG670794">
    <property type="protein sequence ID" value="CDI78058.1"/>
    <property type="molecule type" value="Genomic_DNA"/>
</dbReference>
<reference evidence="2" key="2">
    <citation type="submission" date="2013-10" db="EMBL/GenBank/DDBJ databases">
        <authorList>
            <person name="Aslett M."/>
        </authorList>
    </citation>
    <scope>NUCLEOTIDE SEQUENCE</scope>
    <source>
        <strain evidence="2">Houghton</strain>
    </source>
</reference>
<feature type="region of interest" description="Disordered" evidence="1">
    <location>
        <begin position="1"/>
        <end position="29"/>
    </location>
</feature>
<protein>
    <submittedName>
        <fullName evidence="2">Uncharacterized protein</fullName>
    </submittedName>
</protein>
<reference evidence="2" key="1">
    <citation type="submission" date="2013-10" db="EMBL/GenBank/DDBJ databases">
        <title>Genomic analysis of the causative agents of coccidiosis in chickens.</title>
        <authorList>
            <person name="Reid A.J."/>
            <person name="Blake D."/>
            <person name="Billington K."/>
            <person name="Browne H."/>
            <person name="Dunn M."/>
            <person name="Hung S."/>
            <person name="Kawahara F."/>
            <person name="Miranda-Saavedra D."/>
            <person name="Mourier T."/>
            <person name="Nagra H."/>
            <person name="Otto T.D."/>
            <person name="Rawlings N."/>
            <person name="Sanchez A."/>
            <person name="Sanders M."/>
            <person name="Subramaniam C."/>
            <person name="Tay Y."/>
            <person name="Dear P."/>
            <person name="Doerig C."/>
            <person name="Gruber A."/>
            <person name="Parkinson J."/>
            <person name="Shirley M."/>
            <person name="Wan K.L."/>
            <person name="Berriman M."/>
            <person name="Tomley F."/>
            <person name="Pain A."/>
        </authorList>
    </citation>
    <scope>NUCLEOTIDE SEQUENCE</scope>
    <source>
        <strain evidence="2">Houghton</strain>
    </source>
</reference>
<dbReference type="Proteomes" id="UP000018050">
    <property type="component" value="Unassembled WGS sequence"/>
</dbReference>
<keyword evidence="3" id="KW-1185">Reference proteome</keyword>
<proteinExistence type="predicted"/>
<feature type="region of interest" description="Disordered" evidence="1">
    <location>
        <begin position="43"/>
        <end position="62"/>
    </location>
</feature>
<dbReference type="GeneID" id="25271035"/>
<evidence type="ECO:0000313" key="3">
    <source>
        <dbReference type="Proteomes" id="UP000018050"/>
    </source>
</evidence>